<dbReference type="InterPro" id="IPR034706">
    <property type="entry name" value="CpoB"/>
</dbReference>
<accession>Q2Y5H2</accession>
<dbReference type="InterPro" id="IPR014162">
    <property type="entry name" value="CpoB_C"/>
</dbReference>
<dbReference type="EMBL" id="CP000103">
    <property type="protein sequence ID" value="ABB75999.1"/>
    <property type="molecule type" value="Genomic_DNA"/>
</dbReference>
<dbReference type="HOGENOM" id="CLU_044315_1_0_4"/>
<evidence type="ECO:0000256" key="4">
    <source>
        <dbReference type="SAM" id="MobiDB-lite"/>
    </source>
</evidence>
<comment type="function">
    <text evidence="2">Mediates coordination of peptidoglycan synthesis and outer membrane constriction during cell division.</text>
</comment>
<dbReference type="OrthoDB" id="8525418at2"/>
<dbReference type="EMBL" id="FNVK01000009">
    <property type="protein sequence ID" value="SEF78862.1"/>
    <property type="molecule type" value="Genomic_DNA"/>
</dbReference>
<keyword evidence="9" id="KW-1185">Reference proteome</keyword>
<keyword evidence="2" id="KW-0131">Cell cycle</keyword>
<evidence type="ECO:0000313" key="7">
    <source>
        <dbReference type="EMBL" id="ABB75999.1"/>
    </source>
</evidence>
<keyword evidence="2" id="KW-0132">Cell division</keyword>
<evidence type="ECO:0000256" key="2">
    <source>
        <dbReference type="HAMAP-Rule" id="MF_02066"/>
    </source>
</evidence>
<dbReference type="Proteomes" id="UP000002718">
    <property type="component" value="Chromosome"/>
</dbReference>
<comment type="subcellular location">
    <subcellularLocation>
        <location evidence="2">Periplasm</location>
    </subcellularLocation>
</comment>
<reference evidence="7" key="2">
    <citation type="submission" date="2005-08" db="EMBL/GenBank/DDBJ databases">
        <title>Complete sequence of Chromosome 1 of Nitrosospira multiformis ATCC 25196.</title>
        <authorList>
            <consortium name="US DOE Joint Genome Institute"/>
            <person name="Copeland A."/>
            <person name="Lucas S."/>
            <person name="Lapidus A."/>
            <person name="Barry K."/>
            <person name="Detter J.C."/>
            <person name="Glavina T."/>
            <person name="Hammon N."/>
            <person name="Israni S."/>
            <person name="Pitluck S."/>
            <person name="Chain P."/>
            <person name="Malfatti S."/>
            <person name="Shin M."/>
            <person name="Vergez L."/>
            <person name="Schmutz J."/>
            <person name="Larimer F."/>
            <person name="Land M."/>
            <person name="Hauser L."/>
            <person name="Kyrpides N."/>
            <person name="Lykidis A."/>
            <person name="Richardson P."/>
        </authorList>
    </citation>
    <scope>NUCLEOTIDE SEQUENCE</scope>
    <source>
        <strain evidence="7">ATCC 25196</strain>
    </source>
</reference>
<comment type="similarity">
    <text evidence="2">Belongs to the CpoB family.</text>
</comment>
<keyword evidence="2" id="KW-0175">Coiled coil</keyword>
<dbReference type="PROSITE" id="PS50005">
    <property type="entry name" value="TPR"/>
    <property type="match status" value="1"/>
</dbReference>
<dbReference type="GO" id="GO:0070206">
    <property type="term" value="P:protein trimerization"/>
    <property type="evidence" value="ECO:0007669"/>
    <property type="project" value="InterPro"/>
</dbReference>
<dbReference type="Gene3D" id="1.25.40.10">
    <property type="entry name" value="Tetratricopeptide repeat domain"/>
    <property type="match status" value="1"/>
</dbReference>
<evidence type="ECO:0000256" key="1">
    <source>
        <dbReference type="ARBA" id="ARBA00022729"/>
    </source>
</evidence>
<feature type="region of interest" description="Disordered" evidence="4">
    <location>
        <begin position="113"/>
        <end position="154"/>
    </location>
</feature>
<feature type="coiled-coil region" evidence="2">
    <location>
        <begin position="37"/>
        <end position="97"/>
    </location>
</feature>
<keyword evidence="3" id="KW-0802">TPR repeat</keyword>
<proteinExistence type="inferred from homology"/>
<dbReference type="InterPro" id="IPR039565">
    <property type="entry name" value="BamD-like"/>
</dbReference>
<dbReference type="Pfam" id="PF16331">
    <property type="entry name" value="TolA_bind_tri"/>
    <property type="match status" value="1"/>
</dbReference>
<dbReference type="Pfam" id="PF13525">
    <property type="entry name" value="YfiO"/>
    <property type="match status" value="1"/>
</dbReference>
<evidence type="ECO:0000256" key="3">
    <source>
        <dbReference type="PROSITE-ProRule" id="PRU00339"/>
    </source>
</evidence>
<evidence type="ECO:0000313" key="8">
    <source>
        <dbReference type="EMBL" id="SEF78862.1"/>
    </source>
</evidence>
<dbReference type="STRING" id="323848.Nmul_A2712"/>
<feature type="compositionally biased region" description="Low complexity" evidence="4">
    <location>
        <begin position="122"/>
        <end position="142"/>
    </location>
</feature>
<reference evidence="8 10" key="4">
    <citation type="submission" date="2016-10" db="EMBL/GenBank/DDBJ databases">
        <authorList>
            <person name="de Groot N.N."/>
        </authorList>
    </citation>
    <scope>NUCLEOTIDE SEQUENCE [LARGE SCALE GENOMIC DNA]</scope>
    <source>
        <strain evidence="8 10">Nl13</strain>
    </source>
</reference>
<evidence type="ECO:0000259" key="6">
    <source>
        <dbReference type="Pfam" id="PF16331"/>
    </source>
</evidence>
<organism evidence="7 9">
    <name type="scientific">Nitrosospira multiformis (strain ATCC 25196 / NCIMB 11849 / C 71)</name>
    <dbReference type="NCBI Taxonomy" id="323848"/>
    <lineage>
        <taxon>Bacteria</taxon>
        <taxon>Pseudomonadati</taxon>
        <taxon>Pseudomonadota</taxon>
        <taxon>Betaproteobacteria</taxon>
        <taxon>Nitrosomonadales</taxon>
        <taxon>Nitrosomonadaceae</taxon>
        <taxon>Nitrosospira</taxon>
    </lineage>
</organism>
<keyword evidence="1 2" id="KW-0732">Signal</keyword>
<feature type="domain" description="YbgF trimerisation" evidence="6">
    <location>
        <begin position="47"/>
        <end position="118"/>
    </location>
</feature>
<dbReference type="GO" id="GO:0043093">
    <property type="term" value="P:FtsZ-dependent cytokinesis"/>
    <property type="evidence" value="ECO:0007669"/>
    <property type="project" value="UniProtKB-UniRule"/>
</dbReference>
<feature type="repeat" description="TPR" evidence="3">
    <location>
        <begin position="220"/>
        <end position="253"/>
    </location>
</feature>
<feature type="domain" description="Outer membrane lipoprotein BamD-like" evidence="5">
    <location>
        <begin position="183"/>
        <end position="304"/>
    </location>
</feature>
<dbReference type="SUPFAM" id="SSF48452">
    <property type="entry name" value="TPR-like"/>
    <property type="match status" value="1"/>
</dbReference>
<sequence length="304" mass="33258">MLQRAFLLSVLMVCGSIHARTFDDDRAPRRMVAQQTMGDLRNQGQTLESRVSRLEEDLGSRPLLELHNQIESLRLDLNRLQGQIEVLVNENELAQKRQRDFYVDLDNRLRRLEQTEGADGTAAPRSGVSSPAASSSAIDSNAGPNSSQGMKGTASAAVPASASAVSSEYATPANRNSVADGADGRAYENGYDLFKTGKYKEAISSFNSFLRSYPESSFAASAHYWIGNSFYALREFKNAVAAQETLIKIYPDSPKVPDAMLNIASSQLELNKKDAARTILESVIVKYPGSDAADKAKRRLTSIK</sequence>
<dbReference type="KEGG" id="nmu:Nmul_A2712"/>
<reference evidence="9" key="1">
    <citation type="submission" date="2005-08" db="EMBL/GenBank/DDBJ databases">
        <title>Complete sequence of chromosome 1 of Nitrosospira multiformis ATCC 25196.</title>
        <authorList>
            <person name="Copeland A."/>
            <person name="Lucas S."/>
            <person name="Lapidus A."/>
            <person name="Barry K."/>
            <person name="Detter J.C."/>
            <person name="Glavina T."/>
            <person name="Hammon N."/>
            <person name="Israni S."/>
            <person name="Pitluck S."/>
            <person name="Chain P."/>
            <person name="Malfatti S."/>
            <person name="Shin M."/>
            <person name="Vergez L."/>
            <person name="Schmutz J."/>
            <person name="Larimer F."/>
            <person name="Land M."/>
            <person name="Hauser L."/>
            <person name="Kyrpides N."/>
            <person name="Lykidis A."/>
            <person name="Richardson P."/>
        </authorList>
    </citation>
    <scope>NUCLEOTIDE SEQUENCE [LARGE SCALE GENOMIC DNA]</scope>
    <source>
        <strain evidence="9">ATCC 25196 / NCIMB 11849 / C 71</strain>
    </source>
</reference>
<keyword evidence="2" id="KW-0574">Periplasm</keyword>
<protein>
    <recommendedName>
        <fullName evidence="2">Cell division coordinator CpoB</fullName>
    </recommendedName>
</protein>
<dbReference type="AlphaFoldDB" id="Q2Y5H2"/>
<dbReference type="RefSeq" id="WP_011381991.1">
    <property type="nucleotide sequence ID" value="NC_007614.1"/>
</dbReference>
<dbReference type="eggNOG" id="COG1729">
    <property type="taxonomic scope" value="Bacteria"/>
</dbReference>
<dbReference type="HAMAP" id="MF_02066">
    <property type="entry name" value="CpoB"/>
    <property type="match status" value="1"/>
</dbReference>
<name>Q2Y5H2_NITMU</name>
<dbReference type="Proteomes" id="UP000236751">
    <property type="component" value="Unassembled WGS sequence"/>
</dbReference>
<dbReference type="InterPro" id="IPR011990">
    <property type="entry name" value="TPR-like_helical_dom_sf"/>
</dbReference>
<evidence type="ECO:0000313" key="9">
    <source>
        <dbReference type="Proteomes" id="UP000002718"/>
    </source>
</evidence>
<dbReference type="InterPro" id="IPR019734">
    <property type="entry name" value="TPR_rpt"/>
</dbReference>
<gene>
    <name evidence="2" type="primary">cpoB</name>
    <name evidence="7" type="ordered locus">Nmul_A2712</name>
    <name evidence="8" type="ORF">SAMN05216403_10957</name>
</gene>
<dbReference type="NCBIfam" id="TIGR02795">
    <property type="entry name" value="tol_pal_ybgF"/>
    <property type="match status" value="1"/>
</dbReference>
<reference evidence="7 9" key="3">
    <citation type="journal article" date="2008" name="Appl. Environ. Microbiol.">
        <title>Complete genome sequence of Nitrosospira multiformis, an ammonia-oxidizing bacterium from the soil environment.</title>
        <authorList>
            <person name="Norton J.M."/>
            <person name="Klotz M.G."/>
            <person name="Stein L.Y."/>
            <person name="Arp D.J."/>
            <person name="Bottomley P.J."/>
            <person name="Chain P.S."/>
            <person name="Hauser L.J."/>
            <person name="Land M.L."/>
            <person name="Larimer F.W."/>
            <person name="Shin M.W."/>
            <person name="Starkenburg S.R."/>
        </authorList>
    </citation>
    <scope>NUCLEOTIDE SEQUENCE [LARGE SCALE GENOMIC DNA]</scope>
    <source>
        <strain evidence="7">ATCC 25196</strain>
        <strain evidence="9">ATCC 25196 / NCIMB 11849 / C 71</strain>
    </source>
</reference>
<dbReference type="Gene3D" id="1.20.5.110">
    <property type="match status" value="1"/>
</dbReference>
<evidence type="ECO:0000313" key="10">
    <source>
        <dbReference type="Proteomes" id="UP000236751"/>
    </source>
</evidence>
<dbReference type="GO" id="GO:0030288">
    <property type="term" value="C:outer membrane-bounded periplasmic space"/>
    <property type="evidence" value="ECO:0007669"/>
    <property type="project" value="UniProtKB-UniRule"/>
</dbReference>
<evidence type="ECO:0000259" key="5">
    <source>
        <dbReference type="Pfam" id="PF13525"/>
    </source>
</evidence>
<dbReference type="InterPro" id="IPR032519">
    <property type="entry name" value="YbgF_tri"/>
</dbReference>